<dbReference type="Pfam" id="PF13279">
    <property type="entry name" value="4HBT_2"/>
    <property type="match status" value="1"/>
</dbReference>
<name>A0ABP8HIQ1_9BURK</name>
<evidence type="ECO:0000256" key="1">
    <source>
        <dbReference type="ARBA" id="ARBA00005953"/>
    </source>
</evidence>
<dbReference type="SUPFAM" id="SSF54637">
    <property type="entry name" value="Thioesterase/thiol ester dehydrase-isomerase"/>
    <property type="match status" value="1"/>
</dbReference>
<evidence type="ECO:0000313" key="4">
    <source>
        <dbReference type="Proteomes" id="UP001500975"/>
    </source>
</evidence>
<dbReference type="RefSeq" id="WP_345537529.1">
    <property type="nucleotide sequence ID" value="NZ_BAABGJ010000015.1"/>
</dbReference>
<comment type="similarity">
    <text evidence="1">Belongs to the 4-hydroxybenzoyl-CoA thioesterase family.</text>
</comment>
<comment type="caution">
    <text evidence="3">The sequence shown here is derived from an EMBL/GenBank/DDBJ whole genome shotgun (WGS) entry which is preliminary data.</text>
</comment>
<protein>
    <submittedName>
        <fullName evidence="3">Thioesterase family protein</fullName>
    </submittedName>
</protein>
<dbReference type="EMBL" id="BAABGJ010000015">
    <property type="protein sequence ID" value="GAA4339908.1"/>
    <property type="molecule type" value="Genomic_DNA"/>
</dbReference>
<reference evidence="4" key="1">
    <citation type="journal article" date="2019" name="Int. J. Syst. Evol. Microbiol.">
        <title>The Global Catalogue of Microorganisms (GCM) 10K type strain sequencing project: providing services to taxonomists for standard genome sequencing and annotation.</title>
        <authorList>
            <consortium name="The Broad Institute Genomics Platform"/>
            <consortium name="The Broad Institute Genome Sequencing Center for Infectious Disease"/>
            <person name="Wu L."/>
            <person name="Ma J."/>
        </authorList>
    </citation>
    <scope>NUCLEOTIDE SEQUENCE [LARGE SCALE GENOMIC DNA]</scope>
    <source>
        <strain evidence="4">JCM 17804</strain>
    </source>
</reference>
<dbReference type="InterPro" id="IPR029069">
    <property type="entry name" value="HotDog_dom_sf"/>
</dbReference>
<keyword evidence="4" id="KW-1185">Reference proteome</keyword>
<evidence type="ECO:0000256" key="2">
    <source>
        <dbReference type="ARBA" id="ARBA00022801"/>
    </source>
</evidence>
<gene>
    <name evidence="3" type="ORF">GCM10023165_19580</name>
</gene>
<organism evidence="3 4">
    <name type="scientific">Variovorax defluvii</name>
    <dbReference type="NCBI Taxonomy" id="913761"/>
    <lineage>
        <taxon>Bacteria</taxon>
        <taxon>Pseudomonadati</taxon>
        <taxon>Pseudomonadota</taxon>
        <taxon>Betaproteobacteria</taxon>
        <taxon>Burkholderiales</taxon>
        <taxon>Comamonadaceae</taxon>
        <taxon>Variovorax</taxon>
    </lineage>
</organism>
<sequence>MRIEIPEAKKLVYEMTIAIRWGDMDAMGHLNNASYFRFLETARIDWFHALGTLPRPEGEGMVIVNAFCNFYRQLEYPGDVLIKMYVSDPGRTTFESWATMARADEPEVICAAGGATTIWVDVAKQKALPLPDWLREIVS</sequence>
<evidence type="ECO:0000313" key="3">
    <source>
        <dbReference type="EMBL" id="GAA4339908.1"/>
    </source>
</evidence>
<accession>A0ABP8HIQ1</accession>
<dbReference type="PANTHER" id="PTHR31793">
    <property type="entry name" value="4-HYDROXYBENZOYL-COA THIOESTERASE FAMILY MEMBER"/>
    <property type="match status" value="1"/>
</dbReference>
<dbReference type="CDD" id="cd00586">
    <property type="entry name" value="4HBT"/>
    <property type="match status" value="1"/>
</dbReference>
<proteinExistence type="inferred from homology"/>
<dbReference type="Gene3D" id="3.10.129.10">
    <property type="entry name" value="Hotdog Thioesterase"/>
    <property type="match status" value="1"/>
</dbReference>
<keyword evidence="2" id="KW-0378">Hydrolase</keyword>
<dbReference type="PANTHER" id="PTHR31793:SF27">
    <property type="entry name" value="NOVEL THIOESTERASE SUPERFAMILY DOMAIN AND SAPOSIN A-TYPE DOMAIN CONTAINING PROTEIN (0610012H03RIK)"/>
    <property type="match status" value="1"/>
</dbReference>
<dbReference type="InterPro" id="IPR050563">
    <property type="entry name" value="4-hydroxybenzoyl-CoA_TE"/>
</dbReference>
<dbReference type="Proteomes" id="UP001500975">
    <property type="component" value="Unassembled WGS sequence"/>
</dbReference>